<reference evidence="2 3" key="1">
    <citation type="journal article" date="2017" name="Genome Biol. Evol.">
        <title>Phytophthora megakarya and P. palmivora, closely related causal agents of cacao black pod rot, underwent increases in genome sizes and gene numbers by different mechanisms.</title>
        <authorList>
            <person name="Ali S.S."/>
            <person name="Shao J."/>
            <person name="Lary D.J."/>
            <person name="Kronmiller B."/>
            <person name="Shen D."/>
            <person name="Strem M.D."/>
            <person name="Amoako-Attah I."/>
            <person name="Akrofi A.Y."/>
            <person name="Begoude B.A."/>
            <person name="Ten Hoopen G.M."/>
            <person name="Coulibaly K."/>
            <person name="Kebe B.I."/>
            <person name="Melnick R.L."/>
            <person name="Guiltinan M.J."/>
            <person name="Tyler B.M."/>
            <person name="Meinhardt L.W."/>
            <person name="Bailey B.A."/>
        </authorList>
    </citation>
    <scope>NUCLEOTIDE SEQUENCE [LARGE SCALE GENOMIC DNA]</scope>
    <source>
        <strain evidence="3">sbr112.9</strain>
    </source>
</reference>
<dbReference type="Proteomes" id="UP000237271">
    <property type="component" value="Unassembled WGS sequence"/>
</dbReference>
<protein>
    <recommendedName>
        <fullName evidence="1">Retroviral polymerase SH3-like domain-containing protein</fullName>
    </recommendedName>
</protein>
<evidence type="ECO:0000313" key="2">
    <source>
        <dbReference type="EMBL" id="POM81899.1"/>
    </source>
</evidence>
<dbReference type="InterPro" id="IPR057670">
    <property type="entry name" value="SH3_retrovirus"/>
</dbReference>
<gene>
    <name evidence="2" type="ORF">PHPALM_60</name>
</gene>
<dbReference type="PANTHER" id="PTHR42648">
    <property type="entry name" value="TRANSPOSASE, PUTATIVE-RELATED"/>
    <property type="match status" value="1"/>
</dbReference>
<dbReference type="InterPro" id="IPR039537">
    <property type="entry name" value="Retrotran_Ty1/copia-like"/>
</dbReference>
<dbReference type="PANTHER" id="PTHR42648:SF28">
    <property type="entry name" value="TRANSPOSON-ENCODED PROTEIN WITH RIBONUCLEASE H-LIKE AND RETROVIRUS ZINC FINGER-LIKE DOMAINS"/>
    <property type="match status" value="1"/>
</dbReference>
<proteinExistence type="predicted"/>
<name>A0A2P4YVT1_9STRA</name>
<evidence type="ECO:0000313" key="3">
    <source>
        <dbReference type="Proteomes" id="UP000237271"/>
    </source>
</evidence>
<dbReference type="AlphaFoldDB" id="A0A2P4YVT1"/>
<organism evidence="2 3">
    <name type="scientific">Phytophthora palmivora</name>
    <dbReference type="NCBI Taxonomy" id="4796"/>
    <lineage>
        <taxon>Eukaryota</taxon>
        <taxon>Sar</taxon>
        <taxon>Stramenopiles</taxon>
        <taxon>Oomycota</taxon>
        <taxon>Peronosporomycetes</taxon>
        <taxon>Peronosporales</taxon>
        <taxon>Peronosporaceae</taxon>
        <taxon>Phytophthora</taxon>
    </lineage>
</organism>
<feature type="domain" description="Retroviral polymerase SH3-like" evidence="1">
    <location>
        <begin position="39"/>
        <end position="98"/>
    </location>
</feature>
<dbReference type="OrthoDB" id="115365at2759"/>
<sequence length="139" mass="16154">MTAIYIKNRLPSPKSPDKTPFEIVYKSTPNVKHMRIFGCKAYVLTPREKRRKWDPKAREGTFMGYEERSKSYRVYDIEAGKVVISRDVTFDESSFDTFKAISDEEVEEIANHLDDMQVSDDCGTKEFIQAGKRKSHPEH</sequence>
<keyword evidence="3" id="KW-1185">Reference proteome</keyword>
<comment type="caution">
    <text evidence="2">The sequence shown here is derived from an EMBL/GenBank/DDBJ whole genome shotgun (WGS) entry which is preliminary data.</text>
</comment>
<evidence type="ECO:0000259" key="1">
    <source>
        <dbReference type="Pfam" id="PF25597"/>
    </source>
</evidence>
<accession>A0A2P4YVT1</accession>
<dbReference type="Pfam" id="PF25597">
    <property type="entry name" value="SH3_retrovirus"/>
    <property type="match status" value="1"/>
</dbReference>
<dbReference type="EMBL" id="NCKW01000004">
    <property type="protein sequence ID" value="POM81899.1"/>
    <property type="molecule type" value="Genomic_DNA"/>
</dbReference>